<dbReference type="AlphaFoldDB" id="A0AAN8YH57"/>
<name>A0AAN8YH57_SOLBU</name>
<gene>
    <name evidence="2" type="ORF">RDI58_012857</name>
</gene>
<sequence length="123" mass="13942">MRSQCEQWNIITIEDVHWVMSKFRFDGYIEPLTLYLPHYHENDGGEHGSLREKSFLKSPMVDADLGCSIMPYHLPPNFPIAYHHCVYPPPMENGDMHGDASNGSTSQCAVDSDVEFPAEGVKE</sequence>
<evidence type="ECO:0000313" key="3">
    <source>
        <dbReference type="Proteomes" id="UP001371456"/>
    </source>
</evidence>
<evidence type="ECO:0000313" key="2">
    <source>
        <dbReference type="EMBL" id="KAK6789058.1"/>
    </source>
</evidence>
<reference evidence="2 3" key="1">
    <citation type="submission" date="2024-02" db="EMBL/GenBank/DDBJ databases">
        <title>de novo genome assembly of Solanum bulbocastanum strain 11H21.</title>
        <authorList>
            <person name="Hosaka A.J."/>
        </authorList>
    </citation>
    <scope>NUCLEOTIDE SEQUENCE [LARGE SCALE GENOMIC DNA]</scope>
    <source>
        <tissue evidence="2">Young leaves</tissue>
    </source>
</reference>
<dbReference type="Proteomes" id="UP001371456">
    <property type="component" value="Unassembled WGS sequence"/>
</dbReference>
<accession>A0AAN8YH57</accession>
<dbReference type="EMBL" id="JBANQN010000005">
    <property type="protein sequence ID" value="KAK6789058.1"/>
    <property type="molecule type" value="Genomic_DNA"/>
</dbReference>
<evidence type="ECO:0000256" key="1">
    <source>
        <dbReference type="SAM" id="MobiDB-lite"/>
    </source>
</evidence>
<feature type="region of interest" description="Disordered" evidence="1">
    <location>
        <begin position="93"/>
        <end position="123"/>
    </location>
</feature>
<comment type="caution">
    <text evidence="2">The sequence shown here is derived from an EMBL/GenBank/DDBJ whole genome shotgun (WGS) entry which is preliminary data.</text>
</comment>
<organism evidence="2 3">
    <name type="scientific">Solanum bulbocastanum</name>
    <name type="common">Wild potato</name>
    <dbReference type="NCBI Taxonomy" id="147425"/>
    <lineage>
        <taxon>Eukaryota</taxon>
        <taxon>Viridiplantae</taxon>
        <taxon>Streptophyta</taxon>
        <taxon>Embryophyta</taxon>
        <taxon>Tracheophyta</taxon>
        <taxon>Spermatophyta</taxon>
        <taxon>Magnoliopsida</taxon>
        <taxon>eudicotyledons</taxon>
        <taxon>Gunneridae</taxon>
        <taxon>Pentapetalae</taxon>
        <taxon>asterids</taxon>
        <taxon>lamiids</taxon>
        <taxon>Solanales</taxon>
        <taxon>Solanaceae</taxon>
        <taxon>Solanoideae</taxon>
        <taxon>Solaneae</taxon>
        <taxon>Solanum</taxon>
    </lineage>
</organism>
<proteinExistence type="predicted"/>
<protein>
    <submittedName>
        <fullName evidence="2">Uncharacterized protein</fullName>
    </submittedName>
</protein>
<keyword evidence="3" id="KW-1185">Reference proteome</keyword>